<dbReference type="EMBL" id="CALLCH030000007">
    <property type="protein sequence ID" value="CAI4213232.1"/>
    <property type="molecule type" value="Genomic_DNA"/>
</dbReference>
<dbReference type="OrthoDB" id="48988at2759"/>
<evidence type="ECO:0000313" key="6">
    <source>
        <dbReference type="Proteomes" id="UP000838763"/>
    </source>
</evidence>
<comment type="caution">
    <text evidence="5">The sequence shown here is derived from an EMBL/GenBank/DDBJ whole genome shotgun (WGS) entry which is preliminary data.</text>
</comment>
<comment type="catalytic activity">
    <reaction evidence="3">
        <text>a secondary aliphatic amine + O2 + H2O = a primary amine + an aldehyde + H2O2</text>
        <dbReference type="Rhea" id="RHEA:26414"/>
        <dbReference type="ChEBI" id="CHEBI:15377"/>
        <dbReference type="ChEBI" id="CHEBI:15379"/>
        <dbReference type="ChEBI" id="CHEBI:16240"/>
        <dbReference type="ChEBI" id="CHEBI:17478"/>
        <dbReference type="ChEBI" id="CHEBI:58855"/>
        <dbReference type="ChEBI" id="CHEBI:65296"/>
        <dbReference type="EC" id="1.4.3.4"/>
    </reaction>
</comment>
<evidence type="ECO:0000256" key="2">
    <source>
        <dbReference type="ARBA" id="ARBA00012804"/>
    </source>
</evidence>
<gene>
    <name evidence="5" type="ORF">PPNO1_LOCUS2981</name>
</gene>
<dbReference type="Gene3D" id="3.50.50.60">
    <property type="entry name" value="FAD/NAD(P)-binding domain"/>
    <property type="match status" value="2"/>
</dbReference>
<dbReference type="Gene3D" id="3.90.660.10">
    <property type="match status" value="1"/>
</dbReference>
<sequence length="319" mass="35388">MGATWINEYTQPTIFGLCQKFGLETAEQYIDGYTVYEDGEGQIRKRLDNNQTENASFSVEAPDAEQDPLTAFVMLIAMAAAERDIYRFDNFPAEEDVSLAEWVAKRTKPFGTIPHPVNAITQVPAGDVYVSTSNGHHYKSRQVILANPTNTYKNIRFSPRLPKSKDTLVSNTKPGIYAKVIMTYSSPWWREAGLVGKFESVTGPICFSWDISDLDAKQYSLAVFVAGKVAAAWHELSEPAQEEAIIEHLARLVGPELATNARDVVEINTVDTAMRCESLLDACISQEETAYEWKGYLEGAITSGKRAAEEVIDSLARGK</sequence>
<proteinExistence type="inferred from homology"/>
<comment type="similarity">
    <text evidence="1">Belongs to the flavin monoamine oxidase family.</text>
</comment>
<evidence type="ECO:0000256" key="1">
    <source>
        <dbReference type="ARBA" id="ARBA00005995"/>
    </source>
</evidence>
<feature type="domain" description="Amine oxidase" evidence="4">
    <location>
        <begin position="115"/>
        <end position="262"/>
    </location>
</feature>
<evidence type="ECO:0000313" key="5">
    <source>
        <dbReference type="EMBL" id="CAI4213232.1"/>
    </source>
</evidence>
<keyword evidence="6" id="KW-1185">Reference proteome</keyword>
<dbReference type="EC" id="1.4.3.4" evidence="2"/>
<protein>
    <recommendedName>
        <fullName evidence="2">monoamine oxidase</fullName>
        <ecNumber evidence="2">1.4.3.4</ecNumber>
    </recommendedName>
</protein>
<dbReference type="InterPro" id="IPR036188">
    <property type="entry name" value="FAD/NAD-bd_sf"/>
</dbReference>
<name>A0A9P1GYL2_9PEZI</name>
<dbReference type="InterPro" id="IPR002937">
    <property type="entry name" value="Amino_oxidase"/>
</dbReference>
<dbReference type="SUPFAM" id="SSF54373">
    <property type="entry name" value="FAD-linked reductases, C-terminal domain"/>
    <property type="match status" value="1"/>
</dbReference>
<dbReference type="AlphaFoldDB" id="A0A9P1GYL2"/>
<dbReference type="InterPro" id="IPR050703">
    <property type="entry name" value="Flavin_MAO"/>
</dbReference>
<dbReference type="Proteomes" id="UP000838763">
    <property type="component" value="Unassembled WGS sequence"/>
</dbReference>
<evidence type="ECO:0000259" key="4">
    <source>
        <dbReference type="Pfam" id="PF01593"/>
    </source>
</evidence>
<dbReference type="PANTHER" id="PTHR43563:SF14">
    <property type="entry name" value="AMINE OXIDASE"/>
    <property type="match status" value="1"/>
</dbReference>
<accession>A0A9P1GYL2</accession>
<dbReference type="GO" id="GO:0097621">
    <property type="term" value="F:monoamine oxidase activity"/>
    <property type="evidence" value="ECO:0007669"/>
    <property type="project" value="UniProtKB-EC"/>
</dbReference>
<organism evidence="5 6">
    <name type="scientific">Parascedosporium putredinis</name>
    <dbReference type="NCBI Taxonomy" id="1442378"/>
    <lineage>
        <taxon>Eukaryota</taxon>
        <taxon>Fungi</taxon>
        <taxon>Dikarya</taxon>
        <taxon>Ascomycota</taxon>
        <taxon>Pezizomycotina</taxon>
        <taxon>Sordariomycetes</taxon>
        <taxon>Hypocreomycetidae</taxon>
        <taxon>Microascales</taxon>
        <taxon>Microascaceae</taxon>
        <taxon>Parascedosporium</taxon>
    </lineage>
</organism>
<dbReference type="SUPFAM" id="SSF51905">
    <property type="entry name" value="FAD/NAD(P)-binding domain"/>
    <property type="match status" value="1"/>
</dbReference>
<evidence type="ECO:0000256" key="3">
    <source>
        <dbReference type="ARBA" id="ARBA00048448"/>
    </source>
</evidence>
<reference evidence="5" key="1">
    <citation type="submission" date="2022-11" db="EMBL/GenBank/DDBJ databases">
        <authorList>
            <person name="Scott C."/>
            <person name="Bruce N."/>
        </authorList>
    </citation>
    <scope>NUCLEOTIDE SEQUENCE</scope>
</reference>
<dbReference type="PANTHER" id="PTHR43563">
    <property type="entry name" value="AMINE OXIDASE"/>
    <property type="match status" value="1"/>
</dbReference>
<dbReference type="Pfam" id="PF01593">
    <property type="entry name" value="Amino_oxidase"/>
    <property type="match status" value="1"/>
</dbReference>